<evidence type="ECO:0000313" key="2">
    <source>
        <dbReference type="Proteomes" id="UP000663992"/>
    </source>
</evidence>
<reference evidence="1 2" key="1">
    <citation type="submission" date="2021-03" db="EMBL/GenBank/DDBJ databases">
        <title>novel species isolated from a fishpond in China.</title>
        <authorList>
            <person name="Lu H."/>
            <person name="Cai Z."/>
        </authorList>
    </citation>
    <scope>NUCLEOTIDE SEQUENCE [LARGE SCALE GENOMIC DNA]</scope>
    <source>
        <strain evidence="1 2">Y57</strain>
    </source>
</reference>
<dbReference type="EMBL" id="JAFKCS010000009">
    <property type="protein sequence ID" value="MBN7820439.1"/>
    <property type="molecule type" value="Genomic_DNA"/>
</dbReference>
<dbReference type="RefSeq" id="WP_206594271.1">
    <property type="nucleotide sequence ID" value="NZ_JAFKCS010000009.1"/>
</dbReference>
<dbReference type="Proteomes" id="UP000663992">
    <property type="component" value="Unassembled WGS sequence"/>
</dbReference>
<dbReference type="NCBIfam" id="TIGR02532">
    <property type="entry name" value="IV_pilin_GFxxxE"/>
    <property type="match status" value="1"/>
</dbReference>
<organism evidence="1 2">
    <name type="scientific">Bowmanella yangjiangensis</name>
    <dbReference type="NCBI Taxonomy" id="2811230"/>
    <lineage>
        <taxon>Bacteria</taxon>
        <taxon>Pseudomonadati</taxon>
        <taxon>Pseudomonadota</taxon>
        <taxon>Gammaproteobacteria</taxon>
        <taxon>Alteromonadales</taxon>
        <taxon>Alteromonadaceae</taxon>
        <taxon>Bowmanella</taxon>
    </lineage>
</organism>
<dbReference type="InterPro" id="IPR012902">
    <property type="entry name" value="N_methyl_site"/>
</dbReference>
<dbReference type="Pfam" id="PF07963">
    <property type="entry name" value="N_methyl"/>
    <property type="match status" value="1"/>
</dbReference>
<sequence length="142" mass="16039">MTSTPKGFSLIEALVALVILSLVFSAVWGWFGTAATSTVRIQHATSLPNLFNQFTQYLELEDLRQTRTGSYLIGNYQVDWQASVAKQSSTEIHRRQPAWIVALFDVQADVLKDGRAVSTFSTQVVKQWRDPNYIEPLMSQDQ</sequence>
<accession>A0ABS3CV82</accession>
<comment type="caution">
    <text evidence="1">The sequence shown here is derived from an EMBL/GenBank/DDBJ whole genome shotgun (WGS) entry which is preliminary data.</text>
</comment>
<protein>
    <submittedName>
        <fullName evidence="1">Prepilin-type N-terminal cleavage/methylation domain-containing protein</fullName>
    </submittedName>
</protein>
<name>A0ABS3CV82_9ALTE</name>
<gene>
    <name evidence="1" type="ORF">J0A65_11220</name>
</gene>
<keyword evidence="2" id="KW-1185">Reference proteome</keyword>
<proteinExistence type="predicted"/>
<evidence type="ECO:0000313" key="1">
    <source>
        <dbReference type="EMBL" id="MBN7820439.1"/>
    </source>
</evidence>
<dbReference type="PROSITE" id="PS00409">
    <property type="entry name" value="PROKAR_NTER_METHYL"/>
    <property type="match status" value="1"/>
</dbReference>